<keyword evidence="2" id="KW-1185">Reference proteome</keyword>
<sequence length="118" mass="13511">MFPITGDSMLPIPSGSDVVCSYVQNWAQIKPKTLCIVILRAEQNIVFKQVTLQPEGLLLESLNSQFLPYTVPVSEVHELWEFYSFHSRDIPEADTDLQSIASIMRQMQIDINELKKKK</sequence>
<evidence type="ECO:0000313" key="2">
    <source>
        <dbReference type="Proteomes" id="UP000190367"/>
    </source>
</evidence>
<evidence type="ECO:0000313" key="1">
    <source>
        <dbReference type="EMBL" id="SKA32698.1"/>
    </source>
</evidence>
<dbReference type="STRING" id="634771.SAMN04488128_103704"/>
<dbReference type="InterPro" id="IPR039418">
    <property type="entry name" value="LexA-like"/>
</dbReference>
<dbReference type="AlphaFoldDB" id="A0A1T4SXQ4"/>
<dbReference type="CDD" id="cd06529">
    <property type="entry name" value="S24_LexA-like"/>
    <property type="match status" value="1"/>
</dbReference>
<organism evidence="1 2">
    <name type="scientific">Chitinophaga eiseniae</name>
    <dbReference type="NCBI Taxonomy" id="634771"/>
    <lineage>
        <taxon>Bacteria</taxon>
        <taxon>Pseudomonadati</taxon>
        <taxon>Bacteroidota</taxon>
        <taxon>Chitinophagia</taxon>
        <taxon>Chitinophagales</taxon>
        <taxon>Chitinophagaceae</taxon>
        <taxon>Chitinophaga</taxon>
    </lineage>
</organism>
<name>A0A1T4SXQ4_9BACT</name>
<proteinExistence type="predicted"/>
<dbReference type="InterPro" id="IPR036286">
    <property type="entry name" value="LexA/Signal_pep-like_sf"/>
</dbReference>
<protein>
    <submittedName>
        <fullName evidence="1">Uncharacterized protein</fullName>
    </submittedName>
</protein>
<dbReference type="EMBL" id="FUWZ01000003">
    <property type="protein sequence ID" value="SKA32698.1"/>
    <property type="molecule type" value="Genomic_DNA"/>
</dbReference>
<dbReference type="RefSeq" id="WP_078671030.1">
    <property type="nucleotide sequence ID" value="NZ_FUWZ01000003.1"/>
</dbReference>
<dbReference type="SUPFAM" id="SSF51306">
    <property type="entry name" value="LexA/Signal peptidase"/>
    <property type="match status" value="1"/>
</dbReference>
<dbReference type="Gene3D" id="2.10.109.10">
    <property type="entry name" value="Umud Fragment, subunit A"/>
    <property type="match status" value="1"/>
</dbReference>
<gene>
    <name evidence="1" type="ORF">SAMN04488128_103704</name>
</gene>
<dbReference type="Proteomes" id="UP000190367">
    <property type="component" value="Unassembled WGS sequence"/>
</dbReference>
<reference evidence="2" key="1">
    <citation type="submission" date="2017-02" db="EMBL/GenBank/DDBJ databases">
        <authorList>
            <person name="Varghese N."/>
            <person name="Submissions S."/>
        </authorList>
    </citation>
    <scope>NUCLEOTIDE SEQUENCE [LARGE SCALE GENOMIC DNA]</scope>
    <source>
        <strain evidence="2">DSM 22224</strain>
    </source>
</reference>
<accession>A0A1T4SXQ4</accession>